<feature type="region of interest" description="Disordered" evidence="1">
    <location>
        <begin position="71"/>
        <end position="227"/>
    </location>
</feature>
<feature type="region of interest" description="Disordered" evidence="1">
    <location>
        <begin position="240"/>
        <end position="370"/>
    </location>
</feature>
<comment type="caution">
    <text evidence="2">The sequence shown here is derived from an EMBL/GenBank/DDBJ whole genome shotgun (WGS) entry which is preliminary data.</text>
</comment>
<dbReference type="EMBL" id="JAANYQ010000001">
    <property type="protein sequence ID" value="KAF4126998.1"/>
    <property type="molecule type" value="Genomic_DNA"/>
</dbReference>
<evidence type="ECO:0000313" key="3">
    <source>
        <dbReference type="Proteomes" id="UP000749293"/>
    </source>
</evidence>
<sequence>MADPGDQALDPQQLYSKEYCIGGGSFGKVYKGNRRHSTHHAEPQRINEDMWDFGTVKLVGDKGGIVNRPVGLNPMDDNATNARANRPPPLMAASTEWNLDDDDDYSGTARAPSPTKARDFAPLQPNDTLKAASGTSRPTSPQRKPVGQQPAVAAVATGASAGVFTGSPSKVPLPSSPSHRVQTHAQSRNYMVNPDTPRQSRNPLPAPPRQSPDYDRELQAQLQRDMGGLNLNLDLDLGLARQQQDRSSTSSQDPDDFWASDDKASLPIPPAQRQEPLTTTRPAANSRVPSMTIPEIPPFRGGAVHQQQQQQQQRLPSQPGVPIATQRMPAPPGISGQKPLPTAELSSSPAAASASAAPTSFPTPAPANPNGELDALNDVIFPALEEALKRRQIRVQQVYGGVNGRSTSQMTADQQKAEAAHEKLRKLVFKLAHVAKEIDHYDKAEPVGMGRDEDVSSDLSCNAFDEL</sequence>
<reference evidence="2" key="1">
    <citation type="submission" date="2020-03" db="EMBL/GenBank/DDBJ databases">
        <title>Site-based positive gene gene selection in Geosmithia morbida across the United States reveals a broad range of putative effectors and factors for local host and environmental adapation.</title>
        <authorList>
            <person name="Onufrak A."/>
            <person name="Murdoch R.W."/>
            <person name="Gazis R."/>
            <person name="Huff M."/>
            <person name="Staton M."/>
            <person name="Klingeman W."/>
            <person name="Hadziabdic D."/>
        </authorList>
    </citation>
    <scope>NUCLEOTIDE SEQUENCE</scope>
    <source>
        <strain evidence="2">1262</strain>
    </source>
</reference>
<keyword evidence="2" id="KW-0418">Kinase</keyword>
<dbReference type="OrthoDB" id="248923at2759"/>
<dbReference type="RefSeq" id="XP_035325650.1">
    <property type="nucleotide sequence ID" value="XM_035462720.1"/>
</dbReference>
<evidence type="ECO:0000313" key="2">
    <source>
        <dbReference type="EMBL" id="KAF4126998.1"/>
    </source>
</evidence>
<feature type="compositionally biased region" description="Polar residues" evidence="1">
    <location>
        <begin position="133"/>
        <end position="142"/>
    </location>
</feature>
<name>A0A9P4Z1J5_9HYPO</name>
<protein>
    <submittedName>
        <fullName evidence="2">Serine/threonine-protein kinase 24/25/MST4</fullName>
    </submittedName>
</protein>
<keyword evidence="3" id="KW-1185">Reference proteome</keyword>
<proteinExistence type="predicted"/>
<evidence type="ECO:0000256" key="1">
    <source>
        <dbReference type="SAM" id="MobiDB-lite"/>
    </source>
</evidence>
<feature type="region of interest" description="Disordered" evidence="1">
    <location>
        <begin position="446"/>
        <end position="467"/>
    </location>
</feature>
<dbReference type="AlphaFoldDB" id="A0A9P4Z1J5"/>
<keyword evidence="2" id="KW-0808">Transferase</keyword>
<feature type="compositionally biased region" description="Polar residues" evidence="1">
    <location>
        <begin position="275"/>
        <end position="289"/>
    </location>
</feature>
<feature type="compositionally biased region" description="Low complexity" evidence="1">
    <location>
        <begin position="145"/>
        <end position="178"/>
    </location>
</feature>
<dbReference type="GeneID" id="55966966"/>
<feature type="compositionally biased region" description="Polar residues" evidence="1">
    <location>
        <begin position="179"/>
        <end position="202"/>
    </location>
</feature>
<feature type="compositionally biased region" description="Low complexity" evidence="1">
    <location>
        <begin position="339"/>
        <end position="360"/>
    </location>
</feature>
<organism evidence="2 3">
    <name type="scientific">Geosmithia morbida</name>
    <dbReference type="NCBI Taxonomy" id="1094350"/>
    <lineage>
        <taxon>Eukaryota</taxon>
        <taxon>Fungi</taxon>
        <taxon>Dikarya</taxon>
        <taxon>Ascomycota</taxon>
        <taxon>Pezizomycotina</taxon>
        <taxon>Sordariomycetes</taxon>
        <taxon>Hypocreomycetidae</taxon>
        <taxon>Hypocreales</taxon>
        <taxon>Bionectriaceae</taxon>
        <taxon>Geosmithia</taxon>
    </lineage>
</organism>
<accession>A0A9P4Z1J5</accession>
<dbReference type="Proteomes" id="UP000749293">
    <property type="component" value="Unassembled WGS sequence"/>
</dbReference>
<gene>
    <name evidence="2" type="ORF">GMORB2_0736</name>
</gene>
<dbReference type="GO" id="GO:0016301">
    <property type="term" value="F:kinase activity"/>
    <property type="evidence" value="ECO:0007669"/>
    <property type="project" value="UniProtKB-KW"/>
</dbReference>